<evidence type="ECO:0000256" key="2">
    <source>
        <dbReference type="ARBA" id="ARBA00022630"/>
    </source>
</evidence>
<evidence type="ECO:0000256" key="1">
    <source>
        <dbReference type="ARBA" id="ARBA00005979"/>
    </source>
</evidence>
<evidence type="ECO:0000256" key="4">
    <source>
        <dbReference type="ARBA" id="ARBA00023002"/>
    </source>
</evidence>
<feature type="domain" description="NADH:flavin oxidoreductase/NADH oxidase N-terminal" evidence="5">
    <location>
        <begin position="77"/>
        <end position="369"/>
    </location>
</feature>
<dbReference type="InterPro" id="IPR001155">
    <property type="entry name" value="OxRdtase_FMN_N"/>
</dbReference>
<accession>A0A238FEW3</accession>
<keyword evidence="2" id="KW-0285">Flavoprotein</keyword>
<evidence type="ECO:0000313" key="6">
    <source>
        <dbReference type="EMBL" id="SCV71349.1"/>
    </source>
</evidence>
<dbReference type="EMBL" id="FMSP01000007">
    <property type="protein sequence ID" value="SCV71349.1"/>
    <property type="molecule type" value="Genomic_DNA"/>
</dbReference>
<organism evidence="6 7">
    <name type="scientific">Microbotryum intermedium</name>
    <dbReference type="NCBI Taxonomy" id="269621"/>
    <lineage>
        <taxon>Eukaryota</taxon>
        <taxon>Fungi</taxon>
        <taxon>Dikarya</taxon>
        <taxon>Basidiomycota</taxon>
        <taxon>Pucciniomycotina</taxon>
        <taxon>Microbotryomycetes</taxon>
        <taxon>Microbotryales</taxon>
        <taxon>Microbotryaceae</taxon>
        <taxon>Microbotryum</taxon>
    </lineage>
</organism>
<protein>
    <submittedName>
        <fullName evidence="6">BQ2448_2937 protein</fullName>
    </submittedName>
</protein>
<dbReference type="AlphaFoldDB" id="A0A238FEW3"/>
<dbReference type="InterPro" id="IPR013785">
    <property type="entry name" value="Aldolase_TIM"/>
</dbReference>
<evidence type="ECO:0000313" key="7">
    <source>
        <dbReference type="Proteomes" id="UP000198372"/>
    </source>
</evidence>
<dbReference type="SUPFAM" id="SSF51395">
    <property type="entry name" value="FMN-linked oxidoreductases"/>
    <property type="match status" value="1"/>
</dbReference>
<reference evidence="7" key="1">
    <citation type="submission" date="2016-09" db="EMBL/GenBank/DDBJ databases">
        <authorList>
            <person name="Jeantristanb JTB J.-T."/>
            <person name="Ricardo R."/>
        </authorList>
    </citation>
    <scope>NUCLEOTIDE SEQUENCE [LARGE SCALE GENOMIC DNA]</scope>
</reference>
<keyword evidence="3" id="KW-0288">FMN</keyword>
<comment type="similarity">
    <text evidence="1">Belongs to the NADH:flavin oxidoreductase/NADH oxidase family.</text>
</comment>
<dbReference type="GO" id="GO:0016491">
    <property type="term" value="F:oxidoreductase activity"/>
    <property type="evidence" value="ECO:0007669"/>
    <property type="project" value="UniProtKB-KW"/>
</dbReference>
<name>A0A238FEW3_9BASI</name>
<dbReference type="GO" id="GO:0010181">
    <property type="term" value="F:FMN binding"/>
    <property type="evidence" value="ECO:0007669"/>
    <property type="project" value="InterPro"/>
</dbReference>
<dbReference type="InterPro" id="IPR051799">
    <property type="entry name" value="NADH_flavin_oxidoreductase"/>
</dbReference>
<dbReference type="PANTHER" id="PTHR43656">
    <property type="entry name" value="BINDING OXIDOREDUCTASE, PUTATIVE (AFU_ORTHOLOGUE AFUA_2G08260)-RELATED"/>
    <property type="match status" value="1"/>
</dbReference>
<sequence length="437" mass="47780">MSSAADLLSQPVTFHQSGKQSPNVLLKSAMTERLCTYDQEDLASRGHATVRVCLAQPQRIDDFSMSNRPTPEYIKLYEEWGKGKTGVIVLGNIPVDREGLEAQKNAIIDKRSSWDPVEAFKPVIAAAKAHGSLVIGQLTHGGRQVSTAVTSQPISSSDIQQPPAMGMEFAKPRPATIAEIDGLVEAWAYAAEVLYKAGADGAQLHGAHGYLLSQFLSARVNRRTDDYGGLLENRYRIVSRILAAMRERVPLDKFILSVKLNSADFQEGGFTEGESKQVCQWLERDGVDLIELSGGTYEGSGFKHRKESTKKRESYFLEFADEIRPSLKTAKLAVTGGFRSRRAMEQALSDKSCDLIGLARPLTAEPTFSGDLISGKTTAAKENKVDPSVQTITSIYQIHQIANRVEIVDLSDAASAEKALNKALGKDESKDAKHPEN</sequence>
<keyword evidence="4" id="KW-0560">Oxidoreductase</keyword>
<dbReference type="OrthoDB" id="1663137at2759"/>
<evidence type="ECO:0000259" key="5">
    <source>
        <dbReference type="Pfam" id="PF00724"/>
    </source>
</evidence>
<dbReference type="STRING" id="269621.A0A238FEW3"/>
<dbReference type="Gene3D" id="3.20.20.70">
    <property type="entry name" value="Aldolase class I"/>
    <property type="match status" value="1"/>
</dbReference>
<dbReference type="PANTHER" id="PTHR43656:SF5">
    <property type="entry name" value="NADH:FLAVIN OXIDOREDUCTASE_NADH OXIDASE N-TERMINAL DOMAIN-CONTAINING PROTEIN"/>
    <property type="match status" value="1"/>
</dbReference>
<dbReference type="CDD" id="cd04733">
    <property type="entry name" value="OYE_like_2_FMN"/>
    <property type="match status" value="1"/>
</dbReference>
<evidence type="ECO:0000256" key="3">
    <source>
        <dbReference type="ARBA" id="ARBA00022643"/>
    </source>
</evidence>
<keyword evidence="7" id="KW-1185">Reference proteome</keyword>
<dbReference type="Pfam" id="PF00724">
    <property type="entry name" value="Oxidored_FMN"/>
    <property type="match status" value="1"/>
</dbReference>
<proteinExistence type="inferred from homology"/>
<dbReference type="Proteomes" id="UP000198372">
    <property type="component" value="Unassembled WGS sequence"/>
</dbReference>
<gene>
    <name evidence="6" type="ORF">BQ2448_2937</name>
</gene>